<dbReference type="Proteomes" id="UP000824105">
    <property type="component" value="Unassembled WGS sequence"/>
</dbReference>
<gene>
    <name evidence="1" type="ORF">H9724_00975</name>
</gene>
<dbReference type="EMBL" id="DXBF01000009">
    <property type="protein sequence ID" value="HIZ61328.1"/>
    <property type="molecule type" value="Genomic_DNA"/>
</dbReference>
<name>A0A9D2JNT5_9FIRM</name>
<dbReference type="InterPro" id="IPR025373">
    <property type="entry name" value="DUF4363"/>
</dbReference>
<dbReference type="Pfam" id="PF14276">
    <property type="entry name" value="DUF4363"/>
    <property type="match status" value="1"/>
</dbReference>
<protein>
    <submittedName>
        <fullName evidence="1">DUF4363 family protein</fullName>
    </submittedName>
</protein>
<organism evidence="1 2">
    <name type="scientific">Candidatus Gemmiger avistercoris</name>
    <dbReference type="NCBI Taxonomy" id="2838606"/>
    <lineage>
        <taxon>Bacteria</taxon>
        <taxon>Bacillati</taxon>
        <taxon>Bacillota</taxon>
        <taxon>Clostridia</taxon>
        <taxon>Eubacteriales</taxon>
        <taxon>Gemmiger</taxon>
    </lineage>
</organism>
<sequence length="122" mass="13963">MRRNWYAAGLLLLLILAVYSAGVYVDRSLRALDQELASACACAEQGAYRQARDTFRETARDAQRSSKLWLLLIRRSLVDQLNQTLATLPHYATEENRSDLAVETARAREQARQMRLSFFGRL</sequence>
<proteinExistence type="predicted"/>
<comment type="caution">
    <text evidence="1">The sequence shown here is derived from an EMBL/GenBank/DDBJ whole genome shotgun (WGS) entry which is preliminary data.</text>
</comment>
<evidence type="ECO:0000313" key="2">
    <source>
        <dbReference type="Proteomes" id="UP000824105"/>
    </source>
</evidence>
<reference evidence="1" key="1">
    <citation type="journal article" date="2021" name="PeerJ">
        <title>Extensive microbial diversity within the chicken gut microbiome revealed by metagenomics and culture.</title>
        <authorList>
            <person name="Gilroy R."/>
            <person name="Ravi A."/>
            <person name="Getino M."/>
            <person name="Pursley I."/>
            <person name="Horton D.L."/>
            <person name="Alikhan N.F."/>
            <person name="Baker D."/>
            <person name="Gharbi K."/>
            <person name="Hall N."/>
            <person name="Watson M."/>
            <person name="Adriaenssens E.M."/>
            <person name="Foster-Nyarko E."/>
            <person name="Jarju S."/>
            <person name="Secka A."/>
            <person name="Antonio M."/>
            <person name="Oren A."/>
            <person name="Chaudhuri R.R."/>
            <person name="La Ragione R."/>
            <person name="Hildebrand F."/>
            <person name="Pallen M.J."/>
        </authorList>
    </citation>
    <scope>NUCLEOTIDE SEQUENCE</scope>
    <source>
        <strain evidence="1">CHK188-11489</strain>
    </source>
</reference>
<dbReference type="AlphaFoldDB" id="A0A9D2JNT5"/>
<evidence type="ECO:0000313" key="1">
    <source>
        <dbReference type="EMBL" id="HIZ61328.1"/>
    </source>
</evidence>
<reference evidence="1" key="2">
    <citation type="submission" date="2021-04" db="EMBL/GenBank/DDBJ databases">
        <authorList>
            <person name="Gilroy R."/>
        </authorList>
    </citation>
    <scope>NUCLEOTIDE SEQUENCE</scope>
    <source>
        <strain evidence="1">CHK188-11489</strain>
    </source>
</reference>
<accession>A0A9D2JNT5</accession>